<name>A0A1I7TXW3_9PELO</name>
<feature type="transmembrane region" description="Helical" evidence="1">
    <location>
        <begin position="200"/>
        <end position="224"/>
    </location>
</feature>
<keyword evidence="1" id="KW-1133">Transmembrane helix</keyword>
<evidence type="ECO:0000313" key="2">
    <source>
        <dbReference type="Proteomes" id="UP000095282"/>
    </source>
</evidence>
<dbReference type="SUPFAM" id="SSF81321">
    <property type="entry name" value="Family A G protein-coupled receptor-like"/>
    <property type="match status" value="1"/>
</dbReference>
<dbReference type="eggNOG" id="ENOG502THY6">
    <property type="taxonomic scope" value="Eukaryota"/>
</dbReference>
<proteinExistence type="predicted"/>
<keyword evidence="1" id="KW-0472">Membrane</keyword>
<evidence type="ECO:0000256" key="1">
    <source>
        <dbReference type="SAM" id="Phobius"/>
    </source>
</evidence>
<dbReference type="AlphaFoldDB" id="A0A1I7TXW3"/>
<dbReference type="Proteomes" id="UP000095282">
    <property type="component" value="Unplaced"/>
</dbReference>
<evidence type="ECO:0000313" key="3">
    <source>
        <dbReference type="WBParaSite" id="Csp11.Scaffold629.g12894.t1"/>
    </source>
</evidence>
<dbReference type="InterPro" id="IPR019428">
    <property type="entry name" value="7TM_GPCR_serpentine_rcpt_Str"/>
</dbReference>
<organism evidence="2 3">
    <name type="scientific">Caenorhabditis tropicalis</name>
    <dbReference type="NCBI Taxonomy" id="1561998"/>
    <lineage>
        <taxon>Eukaryota</taxon>
        <taxon>Metazoa</taxon>
        <taxon>Ecdysozoa</taxon>
        <taxon>Nematoda</taxon>
        <taxon>Chromadorea</taxon>
        <taxon>Rhabditida</taxon>
        <taxon>Rhabditina</taxon>
        <taxon>Rhabditomorpha</taxon>
        <taxon>Rhabditoidea</taxon>
        <taxon>Rhabditidae</taxon>
        <taxon>Peloderinae</taxon>
        <taxon>Caenorhabditis</taxon>
    </lineage>
</organism>
<accession>A0A1I7TXW3</accession>
<dbReference type="PANTHER" id="PTHR46000">
    <property type="entry name" value="SEVEN TM RECEPTOR-RELATED"/>
    <property type="match status" value="1"/>
</dbReference>
<dbReference type="Pfam" id="PF10326">
    <property type="entry name" value="7TM_GPCR_Str"/>
    <property type="match status" value="1"/>
</dbReference>
<protein>
    <submittedName>
        <fullName evidence="3">Seven TM Receptor</fullName>
    </submittedName>
</protein>
<feature type="transmembrane region" description="Helical" evidence="1">
    <location>
        <begin position="41"/>
        <end position="61"/>
    </location>
</feature>
<feature type="transmembrane region" description="Helical" evidence="1">
    <location>
        <begin position="133"/>
        <end position="156"/>
    </location>
</feature>
<dbReference type="WBParaSite" id="Csp11.Scaffold629.g12894.t1">
    <property type="protein sequence ID" value="Csp11.Scaffold629.g12894.t1"/>
    <property type="gene ID" value="Csp11.Scaffold629.g12894"/>
</dbReference>
<reference evidence="3" key="1">
    <citation type="submission" date="2016-11" db="UniProtKB">
        <authorList>
            <consortium name="WormBaseParasite"/>
        </authorList>
    </citation>
    <scope>IDENTIFICATION</scope>
</reference>
<feature type="transmembrane region" description="Helical" evidence="1">
    <location>
        <begin position="15"/>
        <end position="34"/>
    </location>
</feature>
<feature type="transmembrane region" description="Helical" evidence="1">
    <location>
        <begin position="244"/>
        <end position="268"/>
    </location>
</feature>
<keyword evidence="1" id="KW-0812">Transmembrane</keyword>
<sequence length="334" mass="38585">MLKLHEISYLFTKCGFGAAFIVNLFLIFLTVFYVKKILSTYKYMIIIFALMGVLFSGWEIISRPFAHNYNKGFLYFSLSNSYDASQEFFQFAIVVYGSFYLVILAFIVVQFIFRYLSLFKPNFPKKFLGKGILLWMSYPLLAGAAFGGPLYCFGTVDEYSDEYLRNEILEQYEMDIEQLPRFAIVTYDEEGNFRWRNICYLITSIFVMGSQYFIILFCGLRMHFSMKKELQNFSVQNQSLQKQFFTALVVQTLAPTLLFVVPAAPILLGPLLDIEMSIKTGTIYVFLNLYPPLDSIAFMVIVSEYKTIVNDLCKRVIPSQQSNQVSQLQSTLVS</sequence>
<feature type="transmembrane region" description="Helical" evidence="1">
    <location>
        <begin position="283"/>
        <end position="302"/>
    </location>
</feature>
<feature type="transmembrane region" description="Helical" evidence="1">
    <location>
        <begin position="88"/>
        <end position="113"/>
    </location>
</feature>
<keyword evidence="2" id="KW-1185">Reference proteome</keyword>